<gene>
    <name evidence="2" type="ORF">g.91772</name>
</gene>
<keyword evidence="1" id="KW-0732">Signal</keyword>
<protein>
    <submittedName>
        <fullName evidence="2">Uncharacterized protein</fullName>
    </submittedName>
</protein>
<reference evidence="2" key="1">
    <citation type="submission" date="2015-08" db="EMBL/GenBank/DDBJ databases">
        <authorList>
            <person name="Babu N.S."/>
            <person name="Beckwith C.J."/>
            <person name="Beseler K.G."/>
            <person name="Brison A."/>
            <person name="Carone J.V."/>
            <person name="Caskin T.P."/>
            <person name="Diamond M."/>
            <person name="Durham M.E."/>
            <person name="Foxe J.M."/>
            <person name="Go M."/>
            <person name="Henderson B.A."/>
            <person name="Jones I.B."/>
            <person name="McGettigan J.A."/>
            <person name="Micheletti S.J."/>
            <person name="Nasrallah M.E."/>
            <person name="Ortiz D."/>
            <person name="Piller C.R."/>
            <person name="Privatt S.R."/>
            <person name="Schneider S.L."/>
            <person name="Sharp S."/>
            <person name="Smith T.C."/>
            <person name="Stanton J.D."/>
            <person name="Ullery H.E."/>
            <person name="Wilson R.J."/>
            <person name="Serrano M.G."/>
            <person name="Buck G."/>
            <person name="Lee V."/>
            <person name="Wang Y."/>
            <person name="Carvalho R."/>
            <person name="Voegtly L."/>
            <person name="Shi R."/>
            <person name="Duckworth R."/>
            <person name="Johnson A."/>
            <person name="Loviza R."/>
            <person name="Walstead R."/>
            <person name="Shah Z."/>
            <person name="Kiflezghi M."/>
            <person name="Wade K."/>
            <person name="Ball S.L."/>
            <person name="Bradley K.W."/>
            <person name="Asai D.J."/>
            <person name="Bowman C.A."/>
            <person name="Russell D.A."/>
            <person name="Pope W.H."/>
            <person name="Jacobs-Sera D."/>
            <person name="Hendrix R.W."/>
            <person name="Hatfull G.F."/>
        </authorList>
    </citation>
    <scope>NUCLEOTIDE SEQUENCE</scope>
</reference>
<proteinExistence type="predicted"/>
<evidence type="ECO:0000256" key="1">
    <source>
        <dbReference type="SAM" id="SignalP"/>
    </source>
</evidence>
<dbReference type="AlphaFoldDB" id="A0A1D1ZW63"/>
<dbReference type="EMBL" id="GDKF01007436">
    <property type="protein sequence ID" value="JAT71186.1"/>
    <property type="molecule type" value="Transcribed_RNA"/>
</dbReference>
<feature type="signal peptide" evidence="1">
    <location>
        <begin position="1"/>
        <end position="24"/>
    </location>
</feature>
<evidence type="ECO:0000313" key="2">
    <source>
        <dbReference type="EMBL" id="JAT71186.1"/>
    </source>
</evidence>
<feature type="chain" id="PRO_5008901258" evidence="1">
    <location>
        <begin position="25"/>
        <end position="195"/>
    </location>
</feature>
<name>A0A1D1ZW63_AUXPR</name>
<accession>A0A1D1ZW63</accession>
<organism evidence="2">
    <name type="scientific">Auxenochlorella protothecoides</name>
    <name type="common">Green microalga</name>
    <name type="synonym">Chlorella protothecoides</name>
    <dbReference type="NCBI Taxonomy" id="3075"/>
    <lineage>
        <taxon>Eukaryota</taxon>
        <taxon>Viridiplantae</taxon>
        <taxon>Chlorophyta</taxon>
        <taxon>core chlorophytes</taxon>
        <taxon>Trebouxiophyceae</taxon>
        <taxon>Chlorellales</taxon>
        <taxon>Chlorellaceae</taxon>
        <taxon>Auxenochlorella</taxon>
    </lineage>
</organism>
<sequence>MPSMVRIPAILSVLVLLLARCAVAEVNCSSTSIALPSVILGPHVHFVTEDSADAVCMHEGFSKAGPARTSTLHVMGLSMSAVRVSTLQILRPRSTKIIVAVECLKAGQKACSADKDGSVGYHNKGRNNFGTMNDGDDNIGNSDVGHANWGNNNIGVGNRCFNKTGNRKVISECSLLEFRKYAWVLDSPLPPSKKA</sequence>